<keyword evidence="7" id="KW-1185">Reference proteome</keyword>
<dbReference type="Pfam" id="PF13411">
    <property type="entry name" value="MerR_1"/>
    <property type="match status" value="1"/>
</dbReference>
<evidence type="ECO:0000256" key="1">
    <source>
        <dbReference type="ARBA" id="ARBA00022491"/>
    </source>
</evidence>
<keyword evidence="3" id="KW-0238">DNA-binding</keyword>
<dbReference type="GO" id="GO:0003700">
    <property type="term" value="F:DNA-binding transcription factor activity"/>
    <property type="evidence" value="ECO:0007669"/>
    <property type="project" value="InterPro"/>
</dbReference>
<dbReference type="InterPro" id="IPR009061">
    <property type="entry name" value="DNA-bd_dom_put_sf"/>
</dbReference>
<dbReference type="GO" id="GO:0031419">
    <property type="term" value="F:cobalamin binding"/>
    <property type="evidence" value="ECO:0007669"/>
    <property type="project" value="InterPro"/>
</dbReference>
<dbReference type="PANTHER" id="PTHR30204">
    <property type="entry name" value="REDOX-CYCLING DRUG-SENSING TRANSCRIPTIONAL ACTIVATOR SOXR"/>
    <property type="match status" value="1"/>
</dbReference>
<evidence type="ECO:0000256" key="3">
    <source>
        <dbReference type="ARBA" id="ARBA00023125"/>
    </source>
</evidence>
<name>A0A3N4MFP1_9BACT</name>
<dbReference type="GO" id="GO:0003677">
    <property type="term" value="F:DNA binding"/>
    <property type="evidence" value="ECO:0007669"/>
    <property type="project" value="UniProtKB-KW"/>
</dbReference>
<dbReference type="InterPro" id="IPR000551">
    <property type="entry name" value="MerR-type_HTH_dom"/>
</dbReference>
<evidence type="ECO:0000256" key="2">
    <source>
        <dbReference type="ARBA" id="ARBA00023015"/>
    </source>
</evidence>
<reference evidence="7" key="1">
    <citation type="submission" date="2018-11" db="EMBL/GenBank/DDBJ databases">
        <title>Chitinophaga lutea sp.nov., isolate from arsenic contaminated soil.</title>
        <authorList>
            <person name="Zong Y."/>
        </authorList>
    </citation>
    <scope>NUCLEOTIDE SEQUENCE [LARGE SCALE GENOMIC DNA]</scope>
    <source>
        <strain evidence="7">YLT18</strain>
    </source>
</reference>
<dbReference type="CDD" id="cd01104">
    <property type="entry name" value="HTH_MlrA-CarA"/>
    <property type="match status" value="1"/>
</dbReference>
<keyword evidence="1" id="KW-0678">Repressor</keyword>
<keyword evidence="2" id="KW-0805">Transcription regulation</keyword>
<gene>
    <name evidence="6" type="ORF">EG028_03375</name>
</gene>
<dbReference type="InterPro" id="IPR003759">
    <property type="entry name" value="Cbl-bd_cap"/>
</dbReference>
<dbReference type="AlphaFoldDB" id="A0A3N4MFP1"/>
<dbReference type="EMBL" id="RMBX01000002">
    <property type="protein sequence ID" value="RPD42235.1"/>
    <property type="molecule type" value="Genomic_DNA"/>
</dbReference>
<dbReference type="Gene3D" id="1.10.1660.10">
    <property type="match status" value="1"/>
</dbReference>
<dbReference type="Gene3D" id="1.10.1240.10">
    <property type="entry name" value="Methionine synthase domain"/>
    <property type="match status" value="1"/>
</dbReference>
<organism evidence="6 7">
    <name type="scientific">Chitinophaga barathri</name>
    <dbReference type="NCBI Taxonomy" id="1647451"/>
    <lineage>
        <taxon>Bacteria</taxon>
        <taxon>Pseudomonadati</taxon>
        <taxon>Bacteroidota</taxon>
        <taxon>Chitinophagia</taxon>
        <taxon>Chitinophagales</taxon>
        <taxon>Chitinophagaceae</taxon>
        <taxon>Chitinophaga</taxon>
    </lineage>
</organism>
<dbReference type="InterPro" id="IPR036724">
    <property type="entry name" value="Cobalamin-bd_sf"/>
</dbReference>
<dbReference type="InterPro" id="IPR036594">
    <property type="entry name" value="Meth_synthase_dom"/>
</dbReference>
<proteinExistence type="predicted"/>
<dbReference type="Pfam" id="PF02607">
    <property type="entry name" value="B12-binding_2"/>
    <property type="match status" value="1"/>
</dbReference>
<protein>
    <submittedName>
        <fullName evidence="6">MerR family transcriptional regulator</fullName>
    </submittedName>
</protein>
<feature type="domain" description="HTH merR-type" evidence="5">
    <location>
        <begin position="11"/>
        <end position="80"/>
    </location>
</feature>
<sequence>MFNPISRTLNSFTIKDIESLTGIKAHTIRIWEQRYNVLRPKRKDTNHRVYDNGDLKHIMRIAYLYRHGYKISKIANMSEEEIKQLSLEETGHKGPHLYQVYINQLVEAMIDFDQVKFEKIFHNILLRMGFEQCMLKVIYPYLERIGLLWLVDCVIPAQEHFASNIIRKKLMVAIDGLDIPMQDHERFMIFLPEGEFHEIPILFIHYMLKKHGCTVVNFGANVPLEDLRFYTERKQVEHIYTHVITNFPQRALDNFIKDLGRLFPGIPVSISGPQVARITVPLPENLTVLMSMDEVLQYARRKSTEKS</sequence>
<comment type="caution">
    <text evidence="6">The sequence shown here is derived from an EMBL/GenBank/DDBJ whole genome shotgun (WGS) entry which is preliminary data.</text>
</comment>
<dbReference type="Gene3D" id="3.40.50.280">
    <property type="entry name" value="Cobalamin-binding domain"/>
    <property type="match status" value="1"/>
</dbReference>
<dbReference type="SMART" id="SM00422">
    <property type="entry name" value="HTH_MERR"/>
    <property type="match status" value="1"/>
</dbReference>
<evidence type="ECO:0000256" key="4">
    <source>
        <dbReference type="ARBA" id="ARBA00023163"/>
    </source>
</evidence>
<dbReference type="SUPFAM" id="SSF46955">
    <property type="entry name" value="Putative DNA-binding domain"/>
    <property type="match status" value="1"/>
</dbReference>
<dbReference type="SUPFAM" id="SSF52242">
    <property type="entry name" value="Cobalamin (vitamin B12)-binding domain"/>
    <property type="match status" value="1"/>
</dbReference>
<dbReference type="PROSITE" id="PS50937">
    <property type="entry name" value="HTH_MERR_2"/>
    <property type="match status" value="1"/>
</dbReference>
<accession>A0A3N4MFP1</accession>
<keyword evidence="4" id="KW-0804">Transcription</keyword>
<dbReference type="Proteomes" id="UP000279089">
    <property type="component" value="Unassembled WGS sequence"/>
</dbReference>
<dbReference type="OrthoDB" id="9800334at2"/>
<dbReference type="PANTHER" id="PTHR30204:SF69">
    <property type="entry name" value="MERR-FAMILY TRANSCRIPTIONAL REGULATOR"/>
    <property type="match status" value="1"/>
</dbReference>
<evidence type="ECO:0000259" key="5">
    <source>
        <dbReference type="PROSITE" id="PS50937"/>
    </source>
</evidence>
<evidence type="ECO:0000313" key="6">
    <source>
        <dbReference type="EMBL" id="RPD42235.1"/>
    </source>
</evidence>
<dbReference type="GO" id="GO:0046872">
    <property type="term" value="F:metal ion binding"/>
    <property type="evidence" value="ECO:0007669"/>
    <property type="project" value="InterPro"/>
</dbReference>
<dbReference type="InterPro" id="IPR047057">
    <property type="entry name" value="MerR_fam"/>
</dbReference>
<evidence type="ECO:0000313" key="7">
    <source>
        <dbReference type="Proteomes" id="UP000279089"/>
    </source>
</evidence>